<dbReference type="Pfam" id="PF06506">
    <property type="entry name" value="PrpR_N"/>
    <property type="match status" value="1"/>
</dbReference>
<dbReference type="AlphaFoldDB" id="A0A0A6VAQ6"/>
<dbReference type="InterPro" id="IPR058031">
    <property type="entry name" value="AAA_lid_NorR"/>
</dbReference>
<dbReference type="Proteomes" id="UP000476934">
    <property type="component" value="Unassembled WGS sequence"/>
</dbReference>
<name>A0A0A6VAQ6_9BACI</name>
<dbReference type="PROSITE" id="PS50045">
    <property type="entry name" value="SIGMA54_INTERACT_4"/>
    <property type="match status" value="1"/>
</dbReference>
<evidence type="ECO:0000313" key="8">
    <source>
        <dbReference type="Proteomes" id="UP000030588"/>
    </source>
</evidence>
<organism evidence="6 8">
    <name type="scientific">Heyndrickxia ginsengihumi</name>
    <dbReference type="NCBI Taxonomy" id="363870"/>
    <lineage>
        <taxon>Bacteria</taxon>
        <taxon>Bacillati</taxon>
        <taxon>Bacillota</taxon>
        <taxon>Bacilli</taxon>
        <taxon>Bacillales</taxon>
        <taxon>Bacillaceae</taxon>
        <taxon>Heyndrickxia</taxon>
    </lineage>
</organism>
<dbReference type="PRINTS" id="PR01590">
    <property type="entry name" value="HTHFIS"/>
</dbReference>
<proteinExistence type="predicted"/>
<keyword evidence="1" id="KW-0547">Nucleotide-binding</keyword>
<evidence type="ECO:0000256" key="2">
    <source>
        <dbReference type="ARBA" id="ARBA00022840"/>
    </source>
</evidence>
<dbReference type="GO" id="GO:0043565">
    <property type="term" value="F:sequence-specific DNA binding"/>
    <property type="evidence" value="ECO:0007669"/>
    <property type="project" value="InterPro"/>
</dbReference>
<dbReference type="EMBL" id="JAAIWK010000005">
    <property type="protein sequence ID" value="NEY19336.1"/>
    <property type="molecule type" value="Genomic_DNA"/>
</dbReference>
<dbReference type="InterPro" id="IPR009057">
    <property type="entry name" value="Homeodomain-like_sf"/>
</dbReference>
<reference evidence="7" key="2">
    <citation type="submission" date="2020-02" db="EMBL/GenBank/DDBJ databases">
        <authorList>
            <person name="Feng H."/>
        </authorList>
    </citation>
    <scope>NUCLEOTIDE SEQUENCE [LARGE SCALE GENOMIC DNA]</scope>
    <source>
        <strain evidence="7">Gsoil 114</strain>
    </source>
</reference>
<dbReference type="STRING" id="363870.NG54_10150"/>
<comment type="caution">
    <text evidence="6">The sequence shown here is derived from an EMBL/GenBank/DDBJ whole genome shotgun (WGS) entry which is preliminary data.</text>
</comment>
<dbReference type="GO" id="GO:0000156">
    <property type="term" value="F:phosphorelay response regulator activity"/>
    <property type="evidence" value="ECO:0007669"/>
    <property type="project" value="InterPro"/>
</dbReference>
<evidence type="ECO:0000256" key="4">
    <source>
        <dbReference type="ARBA" id="ARBA00023163"/>
    </source>
</evidence>
<evidence type="ECO:0000313" key="6">
    <source>
        <dbReference type="EMBL" id="KHD85285.1"/>
    </source>
</evidence>
<evidence type="ECO:0000256" key="1">
    <source>
        <dbReference type="ARBA" id="ARBA00022741"/>
    </source>
</evidence>
<reference evidence="6 8" key="1">
    <citation type="submission" date="2014-10" db="EMBL/GenBank/DDBJ databases">
        <title>Draft genome of phytase producing Bacillus ginsengihumi strain M2.11.</title>
        <authorList>
            <person name="Toymentseva A."/>
            <person name="Boulygina E.A."/>
            <person name="Kazakov S.V."/>
            <person name="Kayumov I."/>
            <person name="Suleimanova A.D."/>
            <person name="Mardanova A.M."/>
            <person name="Maria S.N."/>
            <person name="Sergey M.Y."/>
            <person name="Sharipova M.R."/>
        </authorList>
    </citation>
    <scope>NUCLEOTIDE SEQUENCE [LARGE SCALE GENOMIC DNA]</scope>
    <source>
        <strain evidence="6 8">M2.11</strain>
    </source>
</reference>
<dbReference type="InterPro" id="IPR010524">
    <property type="entry name" value="Sig_transdc_resp-reg_PrpR_N"/>
</dbReference>
<evidence type="ECO:0000313" key="9">
    <source>
        <dbReference type="Proteomes" id="UP000476934"/>
    </source>
</evidence>
<dbReference type="OrthoDB" id="9771372at2"/>
<keyword evidence="4" id="KW-0804">Transcription</keyword>
<dbReference type="RefSeq" id="WP_025727270.1">
    <property type="nucleotide sequence ID" value="NZ_JAAIWK010000005.1"/>
</dbReference>
<dbReference type="GO" id="GO:0006355">
    <property type="term" value="P:regulation of DNA-templated transcription"/>
    <property type="evidence" value="ECO:0007669"/>
    <property type="project" value="InterPro"/>
</dbReference>
<keyword evidence="2" id="KW-0067">ATP-binding</keyword>
<dbReference type="InterPro" id="IPR002197">
    <property type="entry name" value="HTH_Fis"/>
</dbReference>
<dbReference type="Pfam" id="PF02954">
    <property type="entry name" value="HTH_8"/>
    <property type="match status" value="1"/>
</dbReference>
<dbReference type="Gene3D" id="3.40.50.300">
    <property type="entry name" value="P-loop containing nucleotide triphosphate hydrolases"/>
    <property type="match status" value="1"/>
</dbReference>
<dbReference type="InterPro" id="IPR002078">
    <property type="entry name" value="Sigma_54_int"/>
</dbReference>
<dbReference type="PANTHER" id="PTHR32071">
    <property type="entry name" value="TRANSCRIPTIONAL REGULATORY PROTEIN"/>
    <property type="match status" value="1"/>
</dbReference>
<dbReference type="Proteomes" id="UP000030588">
    <property type="component" value="Unassembled WGS sequence"/>
</dbReference>
<gene>
    <name evidence="7" type="ORF">G4D61_05060</name>
    <name evidence="6" type="ORF">NG54_10150</name>
</gene>
<dbReference type="Gene3D" id="1.10.8.60">
    <property type="match status" value="1"/>
</dbReference>
<dbReference type="SUPFAM" id="SSF159800">
    <property type="entry name" value="PrpR receptor domain-like"/>
    <property type="match status" value="1"/>
</dbReference>
<dbReference type="SUPFAM" id="SSF52540">
    <property type="entry name" value="P-loop containing nucleoside triphosphate hydrolases"/>
    <property type="match status" value="1"/>
</dbReference>
<dbReference type="Pfam" id="PF00158">
    <property type="entry name" value="Sigma54_activat"/>
    <property type="match status" value="1"/>
</dbReference>
<reference evidence="7 9" key="3">
    <citation type="submission" date="2020-03" db="EMBL/GenBank/DDBJ databases">
        <title>Bacillus aquiflavi sp. nov., isolated from yellow water of strong flavor Chinese baijiu in Yibin region of China.</title>
        <authorList>
            <person name="Xie J."/>
        </authorList>
    </citation>
    <scope>NUCLEOTIDE SEQUENCE [LARGE SCALE GENOMIC DNA]</scope>
    <source>
        <strain evidence="7 9">Gsoil 114</strain>
    </source>
</reference>
<dbReference type="Gene3D" id="1.10.10.60">
    <property type="entry name" value="Homeodomain-like"/>
    <property type="match status" value="1"/>
</dbReference>
<accession>A0A0A6VAQ6</accession>
<dbReference type="SUPFAM" id="SSF46689">
    <property type="entry name" value="Homeodomain-like"/>
    <property type="match status" value="1"/>
</dbReference>
<evidence type="ECO:0000313" key="7">
    <source>
        <dbReference type="EMBL" id="NEY19336.1"/>
    </source>
</evidence>
<feature type="domain" description="Sigma-54 factor interaction" evidence="5">
    <location>
        <begin position="298"/>
        <end position="488"/>
    </location>
</feature>
<dbReference type="Gene3D" id="3.40.50.10660">
    <property type="entry name" value="PrpR receptor domain-like"/>
    <property type="match status" value="1"/>
</dbReference>
<dbReference type="InterPro" id="IPR027417">
    <property type="entry name" value="P-loop_NTPase"/>
</dbReference>
<protein>
    <submittedName>
        <fullName evidence="7">Sigma-54-dependent transcriptional regulator</fullName>
    </submittedName>
</protein>
<dbReference type="Pfam" id="PF25601">
    <property type="entry name" value="AAA_lid_14"/>
    <property type="match status" value="1"/>
</dbReference>
<keyword evidence="3" id="KW-0805">Transcription regulation</keyword>
<sequence>MKVKGLFVAPYIAMEHLVQECQKDDTELDLTIKTGNLQEGIKFAKEAEEKGYDVIISRGGTARMIEKAVNIPVVDVNISGYDMLRVLTLAKDFPGKKAIVGFSNITQGAKAITDLLEITFDMFTINDKNEIEPLVKRLKSEGFQLIMGDVITINAVSTIGMNGILIQSGKEAIYEAFQKAKSIHQLVIKHKDELKLLSSILGVAAKDIIVLSEHGDIVYENWKGFSERPVTVEQLTNIIKAMDKTNIIQCNDCLIKIATSKIKMKTTSYIVCKVSKMKESTSKLQSLNIKVLHSTQMLVTESETMRTCLAMIQRHLSHNHFILIGENGTGKELVAQYIHYKKFQSRKLYASIRINDFMNMNIDELDSDVKTIYIHSTDCLQEGVMESLSPMIQSLKDKEVTVILALTRENPLLGELIYDDSIVRINLPTLSERKEDIRELVTLFMTHYHQTLGTSAVKIKNEGLSLLMHYNWPGNVEELKMFIKDIVLMEKGYIIDEQLIETQLHRKELKQTQQMSTLLSGTLEEIEKRIIELVLEEEHFNQTKVAKRLNINRSTLWRKLKK</sequence>
<dbReference type="GO" id="GO:0005524">
    <property type="term" value="F:ATP binding"/>
    <property type="evidence" value="ECO:0007669"/>
    <property type="project" value="UniProtKB-KW"/>
</dbReference>
<evidence type="ECO:0000256" key="3">
    <source>
        <dbReference type="ARBA" id="ARBA00023015"/>
    </source>
</evidence>
<dbReference type="EMBL" id="JRUN01000027">
    <property type="protein sequence ID" value="KHD85285.1"/>
    <property type="molecule type" value="Genomic_DNA"/>
</dbReference>
<evidence type="ECO:0000259" key="5">
    <source>
        <dbReference type="PROSITE" id="PS50045"/>
    </source>
</evidence>
<dbReference type="Gene3D" id="3.40.50.2300">
    <property type="match status" value="1"/>
</dbReference>
<keyword evidence="9" id="KW-1185">Reference proteome</keyword>